<keyword evidence="8" id="KW-1185">Reference proteome</keyword>
<comment type="similarity">
    <text evidence="1">Belongs to the peptidase S1C family.</text>
</comment>
<evidence type="ECO:0000256" key="2">
    <source>
        <dbReference type="ARBA" id="ARBA00022670"/>
    </source>
</evidence>
<keyword evidence="3" id="KW-0378">Hydrolase</keyword>
<dbReference type="EMBL" id="JAAVJC010000138">
    <property type="protein sequence ID" value="NJQ16301.1"/>
    <property type="molecule type" value="Genomic_DNA"/>
</dbReference>
<dbReference type="Pfam" id="PF13365">
    <property type="entry name" value="Trypsin_2"/>
    <property type="match status" value="1"/>
</dbReference>
<gene>
    <name evidence="7" type="ORF">HCN52_15495</name>
</gene>
<dbReference type="Proteomes" id="UP000727056">
    <property type="component" value="Unassembled WGS sequence"/>
</dbReference>
<dbReference type="InterPro" id="IPR043504">
    <property type="entry name" value="Peptidase_S1_PA_chymotrypsin"/>
</dbReference>
<dbReference type="Gene3D" id="2.40.10.10">
    <property type="entry name" value="Trypsin-like serine proteases"/>
    <property type="match status" value="2"/>
</dbReference>
<dbReference type="InterPro" id="IPR051201">
    <property type="entry name" value="Chloro_Bact_Ser_Proteases"/>
</dbReference>
<feature type="region of interest" description="Disordered" evidence="4">
    <location>
        <begin position="1"/>
        <end position="77"/>
    </location>
</feature>
<keyword evidence="2" id="KW-0645">Protease</keyword>
<feature type="domain" description="PDZ" evidence="6">
    <location>
        <begin position="353"/>
        <end position="441"/>
    </location>
</feature>
<dbReference type="PRINTS" id="PR00834">
    <property type="entry name" value="PROTEASES2C"/>
</dbReference>
<accession>A0ABX1CDE1</accession>
<dbReference type="Pfam" id="PF13180">
    <property type="entry name" value="PDZ_2"/>
    <property type="match status" value="1"/>
</dbReference>
<feature type="transmembrane region" description="Helical" evidence="5">
    <location>
        <begin position="84"/>
        <end position="107"/>
    </location>
</feature>
<feature type="non-terminal residue" evidence="7">
    <location>
        <position position="1"/>
    </location>
</feature>
<keyword evidence="5" id="KW-1133">Transmembrane helix</keyword>
<dbReference type="SUPFAM" id="SSF50494">
    <property type="entry name" value="Trypsin-like serine proteases"/>
    <property type="match status" value="1"/>
</dbReference>
<name>A0ABX1CDE1_9ACTN</name>
<feature type="compositionally biased region" description="Polar residues" evidence="4">
    <location>
        <begin position="365"/>
        <end position="374"/>
    </location>
</feature>
<evidence type="ECO:0000259" key="6">
    <source>
        <dbReference type="Pfam" id="PF13180"/>
    </source>
</evidence>
<feature type="region of interest" description="Disordered" evidence="4">
    <location>
        <begin position="365"/>
        <end position="393"/>
    </location>
</feature>
<keyword evidence="5" id="KW-0472">Membrane</keyword>
<sequence>AGPVDPTGPRQAEAPGTADSRPTPPPADGPHQPAGPHVPADEGIGSATTPAAAPVTGAAPPHGPADGPWATFAPPPRRRRRGGLVAVVALATLVAGGIGGGAGYLLADNAGNDRTTSTVNSSNGSGVQERSPESVAGIAEAALPSVVTIQAEGDREGGTGTGFVYDEEGHILTNNHVVESASQGGRLTVTFSDGESYDAELVGGAQGYDIAVLRLVDPGDRDLQPLPVGDSDDVVVGDTTVAIGAPYGLSGTVTTGIVSAKNRPVASSDGMGGRSSYMSALQTDASINPGNSGGPLLDAEGAVIGVNSAIQSNSSAPGQQAGSVGLGFAIPVNQAVRVAKDLIESGEPVYAVIGVSVGMTETNSGGAQISTEGDGQNDAVTPGGPADAAGLRPGDSIVKFGDRVIDSGPTLISEIWTYEPGETVELTYVRNGNEQTTEITLDSRVGDQE</sequence>
<dbReference type="InterPro" id="IPR036034">
    <property type="entry name" value="PDZ_sf"/>
</dbReference>
<proteinExistence type="inferred from homology"/>
<dbReference type="Gene3D" id="2.30.42.10">
    <property type="match status" value="1"/>
</dbReference>
<organism evidence="7 8">
    <name type="scientific">Streptomyces bohaiensis</name>
    <dbReference type="NCBI Taxonomy" id="1431344"/>
    <lineage>
        <taxon>Bacteria</taxon>
        <taxon>Bacillati</taxon>
        <taxon>Actinomycetota</taxon>
        <taxon>Actinomycetes</taxon>
        <taxon>Kitasatosporales</taxon>
        <taxon>Streptomycetaceae</taxon>
        <taxon>Streptomyces</taxon>
    </lineage>
</organism>
<protein>
    <submittedName>
        <fullName evidence="7">PDZ domain-containing protein</fullName>
    </submittedName>
</protein>
<evidence type="ECO:0000256" key="4">
    <source>
        <dbReference type="SAM" id="MobiDB-lite"/>
    </source>
</evidence>
<evidence type="ECO:0000256" key="5">
    <source>
        <dbReference type="SAM" id="Phobius"/>
    </source>
</evidence>
<evidence type="ECO:0000313" key="8">
    <source>
        <dbReference type="Proteomes" id="UP000727056"/>
    </source>
</evidence>
<dbReference type="SUPFAM" id="SSF50156">
    <property type="entry name" value="PDZ domain-like"/>
    <property type="match status" value="1"/>
</dbReference>
<evidence type="ECO:0000313" key="7">
    <source>
        <dbReference type="EMBL" id="NJQ16301.1"/>
    </source>
</evidence>
<comment type="caution">
    <text evidence="7">The sequence shown here is derived from an EMBL/GenBank/DDBJ whole genome shotgun (WGS) entry which is preliminary data.</text>
</comment>
<evidence type="ECO:0000256" key="3">
    <source>
        <dbReference type="ARBA" id="ARBA00022801"/>
    </source>
</evidence>
<dbReference type="PANTHER" id="PTHR43343:SF3">
    <property type="entry name" value="PROTEASE DO-LIKE 8, CHLOROPLASTIC"/>
    <property type="match status" value="1"/>
</dbReference>
<feature type="compositionally biased region" description="Low complexity" evidence="4">
    <location>
        <begin position="45"/>
        <end position="70"/>
    </location>
</feature>
<dbReference type="InterPro" id="IPR001478">
    <property type="entry name" value="PDZ"/>
</dbReference>
<keyword evidence="5" id="KW-0812">Transmembrane</keyword>
<reference evidence="7 8" key="1">
    <citation type="submission" date="2020-03" db="EMBL/GenBank/DDBJ databases">
        <title>Draft genome of Streptomyces sp. ventii, isolated from the Axial Seamount in the Pacific Ocean, and resequencing of the two type strains Streptomyces lonarensis strain NCL 716 and Streptomyces bohaiensis strain 11A07.</title>
        <authorList>
            <person name="Loughran R.M."/>
            <person name="Pfannmuller K.M."/>
            <person name="Wasson B.J."/>
            <person name="Deadmond M.C."/>
            <person name="Paddock B.E."/>
            <person name="Koyack M.J."/>
            <person name="Gallegos D.A."/>
            <person name="Mitchell E.A."/>
            <person name="Ushijima B."/>
            <person name="Saw J.H."/>
            <person name="Mcphail K.L."/>
            <person name="Videau P."/>
        </authorList>
    </citation>
    <scope>NUCLEOTIDE SEQUENCE [LARGE SCALE GENOMIC DNA]</scope>
    <source>
        <strain evidence="7 8">11A07</strain>
    </source>
</reference>
<dbReference type="InterPro" id="IPR009003">
    <property type="entry name" value="Peptidase_S1_PA"/>
</dbReference>
<dbReference type="PANTHER" id="PTHR43343">
    <property type="entry name" value="PEPTIDASE S12"/>
    <property type="match status" value="1"/>
</dbReference>
<dbReference type="RefSeq" id="WP_168089034.1">
    <property type="nucleotide sequence ID" value="NZ_JAAVJC010000138.1"/>
</dbReference>
<dbReference type="InterPro" id="IPR001940">
    <property type="entry name" value="Peptidase_S1C"/>
</dbReference>
<evidence type="ECO:0000256" key="1">
    <source>
        <dbReference type="ARBA" id="ARBA00010541"/>
    </source>
</evidence>